<dbReference type="PANTHER" id="PTHR10907:SF47">
    <property type="entry name" value="REGUCALCIN"/>
    <property type="match status" value="1"/>
</dbReference>
<dbReference type="PANTHER" id="PTHR10907">
    <property type="entry name" value="REGUCALCIN"/>
    <property type="match status" value="1"/>
</dbReference>
<dbReference type="InterPro" id="IPR005511">
    <property type="entry name" value="SMP-30"/>
</dbReference>
<comment type="similarity">
    <text evidence="1">Belongs to the SMP-30/CGR1 family.</text>
</comment>
<dbReference type="GO" id="GO:0005509">
    <property type="term" value="F:calcium ion binding"/>
    <property type="evidence" value="ECO:0007669"/>
    <property type="project" value="TreeGrafter"/>
</dbReference>
<dbReference type="Proteomes" id="UP001249851">
    <property type="component" value="Unassembled WGS sequence"/>
</dbReference>
<evidence type="ECO:0000313" key="5">
    <source>
        <dbReference type="Proteomes" id="UP001249851"/>
    </source>
</evidence>
<evidence type="ECO:0000256" key="1">
    <source>
        <dbReference type="ARBA" id="ARBA00008853"/>
    </source>
</evidence>
<feature type="binding site" evidence="2">
    <location>
        <position position="20"/>
    </location>
    <ligand>
        <name>a divalent metal cation</name>
        <dbReference type="ChEBI" id="CHEBI:60240"/>
    </ligand>
</feature>
<dbReference type="GO" id="GO:0019853">
    <property type="term" value="P:L-ascorbic acid biosynthetic process"/>
    <property type="evidence" value="ECO:0007669"/>
    <property type="project" value="TreeGrafter"/>
</dbReference>
<dbReference type="InterPro" id="IPR013658">
    <property type="entry name" value="SGL"/>
</dbReference>
<dbReference type="PRINTS" id="PR01790">
    <property type="entry name" value="SMP30FAMILY"/>
</dbReference>
<comment type="cofactor">
    <cofactor evidence="2">
        <name>Zn(2+)</name>
        <dbReference type="ChEBI" id="CHEBI:29105"/>
    </cofactor>
    <text evidence="2">Binds 1 divalent metal cation per subunit.</text>
</comment>
<feature type="domain" description="SMP-30/Gluconolactonase/LRE-like region" evidence="3">
    <location>
        <begin position="194"/>
        <end position="262"/>
    </location>
</feature>
<evidence type="ECO:0000313" key="4">
    <source>
        <dbReference type="EMBL" id="KAK2552407.1"/>
    </source>
</evidence>
<keyword evidence="5" id="KW-1185">Reference proteome</keyword>
<comment type="caution">
    <text evidence="4">The sequence shown here is derived from an EMBL/GenBank/DDBJ whole genome shotgun (WGS) entry which is preliminary data.</text>
</comment>
<reference evidence="4" key="2">
    <citation type="journal article" date="2023" name="Science">
        <title>Genomic signatures of disease resistance in endangered staghorn corals.</title>
        <authorList>
            <person name="Vollmer S.V."/>
            <person name="Selwyn J.D."/>
            <person name="Despard B.A."/>
            <person name="Roesel C.L."/>
        </authorList>
    </citation>
    <scope>NUCLEOTIDE SEQUENCE</scope>
    <source>
        <strain evidence="4">K2</strain>
    </source>
</reference>
<dbReference type="Gene3D" id="2.120.10.30">
    <property type="entry name" value="TolB, C-terminal domain"/>
    <property type="match status" value="3"/>
</dbReference>
<evidence type="ECO:0000256" key="2">
    <source>
        <dbReference type="PIRSR" id="PIRSR605511-2"/>
    </source>
</evidence>
<feature type="binding site" evidence="2">
    <location>
        <position position="106"/>
    </location>
    <ligand>
        <name>substrate</name>
    </ligand>
</feature>
<dbReference type="EMBL" id="JARQWQ010000087">
    <property type="protein sequence ID" value="KAK2552407.1"/>
    <property type="molecule type" value="Genomic_DNA"/>
</dbReference>
<protein>
    <submittedName>
        <fullName evidence="4">Regucalcin</fullName>
    </submittedName>
</protein>
<feature type="binding site" evidence="2">
    <location>
        <position position="104"/>
    </location>
    <ligand>
        <name>substrate</name>
    </ligand>
</feature>
<reference evidence="4" key="1">
    <citation type="journal article" date="2023" name="G3 (Bethesda)">
        <title>Whole genome assembly and annotation of the endangered Caribbean coral Acropora cervicornis.</title>
        <authorList>
            <person name="Selwyn J.D."/>
            <person name="Vollmer S.V."/>
        </authorList>
    </citation>
    <scope>NUCLEOTIDE SEQUENCE</scope>
    <source>
        <strain evidence="4">K2</strain>
    </source>
</reference>
<dbReference type="InterPro" id="IPR011042">
    <property type="entry name" value="6-blade_b-propeller_TolB-like"/>
</dbReference>
<dbReference type="SUPFAM" id="SSF63829">
    <property type="entry name" value="Calcium-dependent phosphotriesterase"/>
    <property type="match status" value="1"/>
</dbReference>
<feature type="domain" description="SMP-30/Gluconolactonase/LRE-like region" evidence="3">
    <location>
        <begin position="18"/>
        <end position="144"/>
    </location>
</feature>
<feature type="binding site" evidence="2">
    <location>
        <position position="216"/>
    </location>
    <ligand>
        <name>a divalent metal cation</name>
        <dbReference type="ChEBI" id="CHEBI:60240"/>
    </ligand>
</feature>
<keyword evidence="2" id="KW-0479">Metal-binding</keyword>
<sequence>MAALKCEISVVKECCAQLGEGPHWDESSQRLIWVDIFGRSVHLLDPVTGKDEKYNFDGAVGAAVPRRKGGSLVVAAERDFIFLDLETGKQEIVASVDGDKPGNRFNDGKCDPAGRFWAGTMGPEPIPTQVVPNQGSLVSISHDDMSRELFIWKTEHEKMLLTEVITSEPYQFKAGTKERGSTWTEIAERLAGCGLKYSLNCDHTVQSHVDKISISNGIAWDTDKKIFYHADTAERKIDAFDYDKTSGALFNRRTVINVDPALGIVRYDPDTGKSQSYVDLPVRITTSARLTDEEKQEQPLAGSIFRIRNLGTNGLPPVAFNG</sequence>
<name>A0AAD9UWL3_ACRCE</name>
<dbReference type="GO" id="GO:0004341">
    <property type="term" value="F:gluconolactonase activity"/>
    <property type="evidence" value="ECO:0007669"/>
    <property type="project" value="TreeGrafter"/>
</dbReference>
<accession>A0AAD9UWL3</accession>
<keyword evidence="2" id="KW-0862">Zinc</keyword>
<dbReference type="Pfam" id="PF08450">
    <property type="entry name" value="SGL"/>
    <property type="match status" value="2"/>
</dbReference>
<gene>
    <name evidence="4" type="ORF">P5673_026489</name>
</gene>
<organism evidence="4 5">
    <name type="scientific">Acropora cervicornis</name>
    <name type="common">Staghorn coral</name>
    <dbReference type="NCBI Taxonomy" id="6130"/>
    <lineage>
        <taxon>Eukaryota</taxon>
        <taxon>Metazoa</taxon>
        <taxon>Cnidaria</taxon>
        <taxon>Anthozoa</taxon>
        <taxon>Hexacorallia</taxon>
        <taxon>Scleractinia</taxon>
        <taxon>Astrocoeniina</taxon>
        <taxon>Acroporidae</taxon>
        <taxon>Acropora</taxon>
    </lineage>
</organism>
<feature type="binding site" evidence="2">
    <location>
        <position position="124"/>
    </location>
    <ligand>
        <name>substrate</name>
    </ligand>
</feature>
<proteinExistence type="inferred from homology"/>
<dbReference type="AlphaFoldDB" id="A0AAD9UWL3"/>
<evidence type="ECO:0000259" key="3">
    <source>
        <dbReference type="Pfam" id="PF08450"/>
    </source>
</evidence>